<feature type="compositionally biased region" description="Acidic residues" evidence="10">
    <location>
        <begin position="863"/>
        <end position="872"/>
    </location>
</feature>
<keyword evidence="5 11" id="KW-0812">Transmembrane</keyword>
<comment type="caution">
    <text evidence="13">The sequence shown here is derived from an EMBL/GenBank/DDBJ whole genome shotgun (WGS) entry which is preliminary data.</text>
</comment>
<evidence type="ECO:0000256" key="3">
    <source>
        <dbReference type="ARBA" id="ARBA00018074"/>
    </source>
</evidence>
<feature type="transmembrane region" description="Helical" evidence="11">
    <location>
        <begin position="398"/>
        <end position="416"/>
    </location>
</feature>
<evidence type="ECO:0000256" key="1">
    <source>
        <dbReference type="ARBA" id="ARBA00004511"/>
    </source>
</evidence>
<feature type="compositionally biased region" description="Low complexity" evidence="10">
    <location>
        <begin position="847"/>
        <end position="862"/>
    </location>
</feature>
<dbReference type="EMBL" id="LHPG02000011">
    <property type="protein sequence ID" value="PRW45374.1"/>
    <property type="molecule type" value="Genomic_DNA"/>
</dbReference>
<dbReference type="GO" id="GO:0061709">
    <property type="term" value="P:reticulophagy"/>
    <property type="evidence" value="ECO:0007669"/>
    <property type="project" value="TreeGrafter"/>
</dbReference>
<feature type="domain" description="UBX" evidence="12">
    <location>
        <begin position="920"/>
        <end position="1002"/>
    </location>
</feature>
<dbReference type="CDD" id="cd01767">
    <property type="entry name" value="UBX"/>
    <property type="match status" value="2"/>
</dbReference>
<dbReference type="GO" id="GO:0005776">
    <property type="term" value="C:autophagosome"/>
    <property type="evidence" value="ECO:0007669"/>
    <property type="project" value="TreeGrafter"/>
</dbReference>
<dbReference type="Gene3D" id="3.10.20.90">
    <property type="entry name" value="Phosphatidylinositol 3-kinase Catalytic Subunit, Chain A, domain 1"/>
    <property type="match status" value="3"/>
</dbReference>
<feature type="region of interest" description="Disordered" evidence="10">
    <location>
        <begin position="820"/>
        <end position="872"/>
    </location>
</feature>
<dbReference type="SUPFAM" id="SSF54236">
    <property type="entry name" value="Ubiquitin-like"/>
    <property type="match status" value="3"/>
</dbReference>
<dbReference type="STRING" id="3076.A0A2P6TM16"/>
<dbReference type="Proteomes" id="UP000239899">
    <property type="component" value="Unassembled WGS sequence"/>
</dbReference>
<organism evidence="13 14">
    <name type="scientific">Chlorella sorokiniana</name>
    <name type="common">Freshwater green alga</name>
    <dbReference type="NCBI Taxonomy" id="3076"/>
    <lineage>
        <taxon>Eukaryota</taxon>
        <taxon>Viridiplantae</taxon>
        <taxon>Chlorophyta</taxon>
        <taxon>core chlorophytes</taxon>
        <taxon>Trebouxiophyceae</taxon>
        <taxon>Chlorellales</taxon>
        <taxon>Chlorellaceae</taxon>
        <taxon>Chlorella clade</taxon>
        <taxon>Chlorella</taxon>
    </lineage>
</organism>
<reference evidence="13 14" key="1">
    <citation type="journal article" date="2018" name="Plant J.">
        <title>Genome sequences of Chlorella sorokiniana UTEX 1602 and Micractinium conductrix SAG 241.80: implications to maltose excretion by a green alga.</title>
        <authorList>
            <person name="Arriola M.B."/>
            <person name="Velmurugan N."/>
            <person name="Zhang Y."/>
            <person name="Plunkett M.H."/>
            <person name="Hondzo H."/>
            <person name="Barney B.M."/>
        </authorList>
    </citation>
    <scope>NUCLEOTIDE SEQUENCE [LARGE SCALE GENOMIC DNA]</scope>
    <source>
        <strain evidence="14">UTEX 1602</strain>
    </source>
</reference>
<evidence type="ECO:0000313" key="14">
    <source>
        <dbReference type="Proteomes" id="UP000239899"/>
    </source>
</evidence>
<feature type="region of interest" description="Disordered" evidence="10">
    <location>
        <begin position="1"/>
        <end position="22"/>
    </location>
</feature>
<evidence type="ECO:0000256" key="11">
    <source>
        <dbReference type="SAM" id="Phobius"/>
    </source>
</evidence>
<feature type="region of interest" description="Disordered" evidence="10">
    <location>
        <begin position="596"/>
        <end position="617"/>
    </location>
</feature>
<dbReference type="GO" id="GO:0034045">
    <property type="term" value="C:phagophore assembly site membrane"/>
    <property type="evidence" value="ECO:0007669"/>
    <property type="project" value="UniProtKB-SubCell"/>
</dbReference>
<dbReference type="PROSITE" id="PS50033">
    <property type="entry name" value="UBX"/>
    <property type="match status" value="3"/>
</dbReference>
<name>A0A2P6TM16_CHLSO</name>
<evidence type="ECO:0000256" key="9">
    <source>
        <dbReference type="ARBA" id="ARBA00023136"/>
    </source>
</evidence>
<feature type="region of interest" description="Disordered" evidence="10">
    <location>
        <begin position="1323"/>
        <end position="1383"/>
    </location>
</feature>
<sequence length="1383" mass="148519">MEHYEPLPSTAEDGEAGLGGGSPGGGEPPHLALLGSEAWTWEGVANLDQFFTRIYRYWEGKGFAVILTARVLNLLALAFTVGMSALLLLYVNWGALQAECLRKDTCDIWEVAIRRHPLAGGLTPWTALSVIYLTLFVAYWLVALAHLVVEVRDLAEIRHFCNHKLGISERQMGTMTWPEVAHRVVQVQRTHRLCAARDLTEHDIVARIMRRENYLIGMLNKGVLALNVPVPGLRRHFLLTKTLEWNLYWCILDAMFDERFRLKPAFLHNERALQRRLRMLALVNLVAAPFLLVFLVIYFFMKNAERFYHHPSSIGARRWSPLAQWRLREFNELPHFIKHRLNASHKAAEEYIQQFPSATISHVARFVAFVAGSAEALLLFVTLLDERLLERDLFGRQIVWWVAIIGVLLALSRAFVIETGTAFDPEAALMEVVAHTHYLPRHWRGRAHSLEVQQEFEALFQFKARLFLEELASILLTPLLLWFSLPQCAGAVLEFVEGNSVHIEGVGDVCSLAAFDFQRHGNARYGSPVEAPKAWRSRQGKMEKSLITFAATYPAWEPDTAGQQLLAQAAPSPRQPWHGRSPSGRPLLAEMATLSRENSTMSAAGAPANGQGAQPLSVSPQLSESLLQQHLLHESGLGGALHHRQHVSGSTREGLPPAMWFEGSVAEAIAASRQEGKPLLVLLTGFDQGSRAVQDALIEQAGEEQVEGCIALCLEDDLSNTERTAFADAKNFRTFCPVDRLPSVVMVSPAGAVLAQVAGAVPAAELRSRLAAAFTGFRRQQQQQLAQAALAAALASGTAAASAAMPAAAAAAAAEAAAAQAPAAEAGEDGADSEMPPLEEPEEEAAEAAAAAAAATEAAAGADNDDDMPPLEELTSEDMRAFEAAAAAAAPQEAPAAATVEAEAAAMEAETPPPLPPVDPASVPYQLQFKFTDGGSFRAEFTGATLLQDVFAAVDEARATRGFRLHLAYLLVQTAPRLQLGAADEERCLADSGVQPRTSLQVIPHAALGHQPPAPPQPEPEPEAAQPEQQAAEKQQPPAAEGQQRETAAAAAMAAPAAAQRAHTAPAAPKAVQQKQAPAAPAPPPPPAEVVLLVRLSNGDSIRHTFPSGATLSDVLDWVDANRTDRGAYKLTQSFPSRTFFSGDLGKSLQDLGFEARTALQLELLPPAAKRSKFVVAPQPPPAAVAGPAPTATSSQAPQAPPPPPPGGFALQLKLLDGDLLRGSFPPEAVLQEVAHYVDTHRTDGGAPYHLVQPFPRRRFTADDMQTPLAQLGFEPRQALLLEPAAEQRRGGSWSLGGLLNTAKSWLNPWSYVTGPAGTAGGGEAVSAAVGSGSAQQRGGGGNVHTLHDGGEAQDGSGRQDEGNSYWNGNSTEFGAGPPPGQQ</sequence>
<dbReference type="GO" id="GO:0006869">
    <property type="term" value="P:lipid transport"/>
    <property type="evidence" value="ECO:0007669"/>
    <property type="project" value="UniProtKB-KW"/>
</dbReference>
<dbReference type="SMART" id="SM00166">
    <property type="entry name" value="UBX"/>
    <property type="match status" value="3"/>
</dbReference>
<feature type="transmembrane region" description="Helical" evidence="11">
    <location>
        <begin position="71"/>
        <end position="93"/>
    </location>
</feature>
<dbReference type="GO" id="GO:0034497">
    <property type="term" value="P:protein localization to phagophore assembly site"/>
    <property type="evidence" value="ECO:0007669"/>
    <property type="project" value="TreeGrafter"/>
</dbReference>
<keyword evidence="4" id="KW-0813">Transport</keyword>
<feature type="region of interest" description="Disordered" evidence="10">
    <location>
        <begin position="884"/>
        <end position="911"/>
    </location>
</feature>
<evidence type="ECO:0000256" key="4">
    <source>
        <dbReference type="ARBA" id="ARBA00022448"/>
    </source>
</evidence>
<feature type="compositionally biased region" description="Low complexity" evidence="10">
    <location>
        <begin position="1325"/>
        <end position="1337"/>
    </location>
</feature>
<feature type="compositionally biased region" description="Acidic residues" evidence="10">
    <location>
        <begin position="826"/>
        <end position="846"/>
    </location>
</feature>
<feature type="compositionally biased region" description="Polar residues" evidence="10">
    <location>
        <begin position="1363"/>
        <end position="1373"/>
    </location>
</feature>
<keyword evidence="8" id="KW-0445">Lipid transport</keyword>
<feature type="compositionally biased region" description="Low complexity" evidence="10">
    <location>
        <begin position="1023"/>
        <end position="1079"/>
    </location>
</feature>
<feature type="compositionally biased region" description="Low complexity" evidence="10">
    <location>
        <begin position="1184"/>
        <end position="1198"/>
    </location>
</feature>
<keyword evidence="14" id="KW-1185">Reference proteome</keyword>
<feature type="compositionally biased region" description="Low complexity" evidence="10">
    <location>
        <begin position="603"/>
        <end position="617"/>
    </location>
</feature>
<feature type="region of interest" description="Disordered" evidence="10">
    <location>
        <begin position="1007"/>
        <end position="1086"/>
    </location>
</feature>
<protein>
    <recommendedName>
        <fullName evidence="3">Autophagy-related protein 9</fullName>
    </recommendedName>
</protein>
<accession>A0A2P6TM16</accession>
<evidence type="ECO:0000313" key="13">
    <source>
        <dbReference type="EMBL" id="PRW45374.1"/>
    </source>
</evidence>
<comment type="similarity">
    <text evidence="2">Belongs to the ATG9 family.</text>
</comment>
<evidence type="ECO:0000256" key="10">
    <source>
        <dbReference type="SAM" id="MobiDB-lite"/>
    </source>
</evidence>
<feature type="domain" description="UBX" evidence="12">
    <location>
        <begin position="1211"/>
        <end position="1282"/>
    </location>
</feature>
<evidence type="ECO:0000256" key="5">
    <source>
        <dbReference type="ARBA" id="ARBA00022692"/>
    </source>
</evidence>
<evidence type="ECO:0000256" key="8">
    <source>
        <dbReference type="ARBA" id="ARBA00023055"/>
    </source>
</evidence>
<dbReference type="GO" id="GO:0000422">
    <property type="term" value="P:autophagy of mitochondrion"/>
    <property type="evidence" value="ECO:0007669"/>
    <property type="project" value="TreeGrafter"/>
</dbReference>
<evidence type="ECO:0000259" key="12">
    <source>
        <dbReference type="PROSITE" id="PS50033"/>
    </source>
</evidence>
<dbReference type="GO" id="GO:0034727">
    <property type="term" value="P:piecemeal microautophagy of the nucleus"/>
    <property type="evidence" value="ECO:0007669"/>
    <property type="project" value="TreeGrafter"/>
</dbReference>
<feature type="transmembrane region" description="Helical" evidence="11">
    <location>
        <begin position="279"/>
        <end position="301"/>
    </location>
</feature>
<proteinExistence type="inferred from homology"/>
<dbReference type="InterPro" id="IPR001012">
    <property type="entry name" value="UBX_dom"/>
</dbReference>
<comment type="subcellular location">
    <subcellularLocation>
        <location evidence="1">Preautophagosomal structure membrane</location>
        <topology evidence="1">Multi-pass membrane protein</topology>
    </subcellularLocation>
</comment>
<dbReference type="Pfam" id="PF00789">
    <property type="entry name" value="UBX"/>
    <property type="match status" value="3"/>
</dbReference>
<evidence type="ECO:0000256" key="2">
    <source>
        <dbReference type="ARBA" id="ARBA00006185"/>
    </source>
</evidence>
<dbReference type="OrthoDB" id="2020634at2759"/>
<gene>
    <name evidence="13" type="ORF">C2E21_6103</name>
</gene>
<keyword evidence="6 11" id="KW-1133">Transmembrane helix</keyword>
<feature type="region of interest" description="Disordered" evidence="10">
    <location>
        <begin position="1180"/>
        <end position="1208"/>
    </location>
</feature>
<feature type="domain" description="UBX" evidence="12">
    <location>
        <begin position="1085"/>
        <end position="1162"/>
    </location>
</feature>
<feature type="transmembrane region" description="Helical" evidence="11">
    <location>
        <begin position="125"/>
        <end position="149"/>
    </location>
</feature>
<dbReference type="PANTHER" id="PTHR13038:SF10">
    <property type="entry name" value="AUTOPHAGY-RELATED PROTEIN 9"/>
    <property type="match status" value="1"/>
</dbReference>
<keyword evidence="7" id="KW-0072">Autophagy</keyword>
<feature type="compositionally biased region" description="Low complexity" evidence="10">
    <location>
        <begin position="884"/>
        <end position="910"/>
    </location>
</feature>
<dbReference type="InterPro" id="IPR029071">
    <property type="entry name" value="Ubiquitin-like_domsf"/>
</dbReference>
<keyword evidence="9 11" id="KW-0472">Membrane</keyword>
<feature type="transmembrane region" description="Helical" evidence="11">
    <location>
        <begin position="366"/>
        <end position="386"/>
    </location>
</feature>
<evidence type="ECO:0000256" key="6">
    <source>
        <dbReference type="ARBA" id="ARBA00022989"/>
    </source>
</evidence>
<evidence type="ECO:0000256" key="7">
    <source>
        <dbReference type="ARBA" id="ARBA00023006"/>
    </source>
</evidence>
<dbReference type="PANTHER" id="PTHR13038">
    <property type="entry name" value="APG9 AUTOPHAGY 9"/>
    <property type="match status" value="1"/>
</dbReference>
<dbReference type="InterPro" id="IPR007241">
    <property type="entry name" value="Autophagy-rel_prot_9"/>
</dbReference>
<dbReference type="Pfam" id="PF04109">
    <property type="entry name" value="ATG9"/>
    <property type="match status" value="1"/>
</dbReference>